<evidence type="ECO:0000313" key="2">
    <source>
        <dbReference type="Proteomes" id="UP000025227"/>
    </source>
</evidence>
<proteinExistence type="predicted"/>
<dbReference type="Proteomes" id="UP000025227">
    <property type="component" value="Unplaced"/>
</dbReference>
<feature type="chain" id="PRO_5035428089" evidence="1">
    <location>
        <begin position="23"/>
        <end position="122"/>
    </location>
</feature>
<evidence type="ECO:0000313" key="3">
    <source>
        <dbReference type="WBParaSite" id="HCON_00124675-00001"/>
    </source>
</evidence>
<organism evidence="2 3">
    <name type="scientific">Haemonchus contortus</name>
    <name type="common">Barber pole worm</name>
    <dbReference type="NCBI Taxonomy" id="6289"/>
    <lineage>
        <taxon>Eukaryota</taxon>
        <taxon>Metazoa</taxon>
        <taxon>Ecdysozoa</taxon>
        <taxon>Nematoda</taxon>
        <taxon>Chromadorea</taxon>
        <taxon>Rhabditida</taxon>
        <taxon>Rhabditina</taxon>
        <taxon>Rhabditomorpha</taxon>
        <taxon>Strongyloidea</taxon>
        <taxon>Trichostrongylidae</taxon>
        <taxon>Haemonchus</taxon>
    </lineage>
</organism>
<keyword evidence="1" id="KW-0732">Signal</keyword>
<feature type="signal peptide" evidence="1">
    <location>
        <begin position="1"/>
        <end position="22"/>
    </location>
</feature>
<keyword evidence="2" id="KW-1185">Reference proteome</keyword>
<sequence>MLPHRVFFSPLLWLVFLYQVYPALFCTFKSTTDENVSWDDIYVHRFIHTQSHIGCLEKCLNEFPQCVMVGVKAEDFEYHCYIYTLRSSPVHIPWYPDPSIVHYKLEREEVDVQCPLAVDMLT</sequence>
<evidence type="ECO:0000256" key="1">
    <source>
        <dbReference type="SAM" id="SignalP"/>
    </source>
</evidence>
<reference evidence="3" key="1">
    <citation type="submission" date="2020-12" db="UniProtKB">
        <authorList>
            <consortium name="WormBaseParasite"/>
        </authorList>
    </citation>
    <scope>IDENTIFICATION</scope>
    <source>
        <strain evidence="3">MHco3</strain>
    </source>
</reference>
<accession>A0A7I4YP49</accession>
<protein>
    <submittedName>
        <fullName evidence="3">Apple domain-containing protein</fullName>
    </submittedName>
</protein>
<dbReference type="WBParaSite" id="HCON_00124675-00001">
    <property type="protein sequence ID" value="HCON_00124675-00001"/>
    <property type="gene ID" value="HCON_00124675"/>
</dbReference>
<name>A0A7I4YP49_HAECO</name>
<dbReference type="AlphaFoldDB" id="A0A7I4YP49"/>